<protein>
    <submittedName>
        <fullName evidence="10">Sulfotransferase family 2 domain-containing protein</fullName>
    </submittedName>
</protein>
<proteinExistence type="inferred from homology"/>
<dbReference type="PANTHER" id="PTHR12129:SF15">
    <property type="entry name" value="URONYL 2-SULFOTRANSFERASE"/>
    <property type="match status" value="1"/>
</dbReference>
<keyword evidence="3" id="KW-0808">Transferase</keyword>
<comment type="caution">
    <text evidence="10">The sequence shown here is derived from an EMBL/GenBank/DDBJ whole genome shotgun (WGS) entry which is preliminary data.</text>
</comment>
<keyword evidence="11" id="KW-1185">Reference proteome</keyword>
<sequence>MKNCDEIKVKIRLRELMNFRFCSPVLAIEPSSAPLTGVIQGSPFRALDEVGNRPIQGCTPCLRRPMLPHALKRRALNVTKECRYRLSSSPPEKVLFDHLPKCGGTTVTRYLTGHYPDRLIFRSCSLMPLESVERFGRQSENLRQSYSLITGHLVRHLIGLVDPACLTVTLLRDPIERITSHYFYARSSPQHYLHEQIHSHQMTLEDYVSCDLSEELRNWYTTYFTGLSIDQAEANPASSVAAALEILNTSYDMVGTLESFRDFIESLKKRVRLWHTYRGSIRNSTPNRPRTSQLPPATIEAIQTTNHLDIALYAAVRNRIAAEANCAAALPPDWAMHRAGVPPSLNPPSERRCDR</sequence>
<evidence type="ECO:0000256" key="4">
    <source>
        <dbReference type="ARBA" id="ARBA00022692"/>
    </source>
</evidence>
<comment type="similarity">
    <text evidence="2">Belongs to the sulfotransferase 3 family.</text>
</comment>
<dbReference type="SUPFAM" id="SSF52540">
    <property type="entry name" value="P-loop containing nucleoside triphosphate hydrolases"/>
    <property type="match status" value="1"/>
</dbReference>
<dbReference type="Gene3D" id="3.40.50.300">
    <property type="entry name" value="P-loop containing nucleotide triphosphate hydrolases"/>
    <property type="match status" value="1"/>
</dbReference>
<organism evidence="10 11">
    <name type="scientific">Cyanobium gracile UHCC 0139</name>
    <dbReference type="NCBI Taxonomy" id="3110308"/>
    <lineage>
        <taxon>Bacteria</taxon>
        <taxon>Bacillati</taxon>
        <taxon>Cyanobacteriota</taxon>
        <taxon>Cyanophyceae</taxon>
        <taxon>Synechococcales</taxon>
        <taxon>Prochlorococcaceae</taxon>
        <taxon>Cyanobium</taxon>
    </lineage>
</organism>
<reference evidence="10 11" key="1">
    <citation type="submission" date="2023-12" db="EMBL/GenBank/DDBJ databases">
        <title>Baltic Sea Cyanobacteria.</title>
        <authorList>
            <person name="Delbaje E."/>
            <person name="Fewer D.P."/>
            <person name="Shishido T.K."/>
        </authorList>
    </citation>
    <scope>NUCLEOTIDE SEQUENCE [LARGE SCALE GENOMIC DNA]</scope>
    <source>
        <strain evidence="10 11">UHCC 0139</strain>
    </source>
</reference>
<evidence type="ECO:0000313" key="11">
    <source>
        <dbReference type="Proteomes" id="UP001304461"/>
    </source>
</evidence>
<dbReference type="InterPro" id="IPR005331">
    <property type="entry name" value="Sulfotransferase"/>
</dbReference>
<keyword evidence="4" id="KW-0812">Transmembrane</keyword>
<evidence type="ECO:0000256" key="3">
    <source>
        <dbReference type="ARBA" id="ARBA00022679"/>
    </source>
</evidence>
<keyword evidence="6" id="KW-1133">Transmembrane helix</keyword>
<comment type="subcellular location">
    <subcellularLocation>
        <location evidence="1">Golgi apparatus membrane</location>
        <topology evidence="1">Single-pass type II membrane protein</topology>
    </subcellularLocation>
</comment>
<dbReference type="PANTHER" id="PTHR12129">
    <property type="entry name" value="HEPARAN SULFATE 2-O-SULFOTRANSFERASE"/>
    <property type="match status" value="1"/>
</dbReference>
<dbReference type="Proteomes" id="UP001304461">
    <property type="component" value="Unassembled WGS sequence"/>
</dbReference>
<evidence type="ECO:0000256" key="7">
    <source>
        <dbReference type="ARBA" id="ARBA00023034"/>
    </source>
</evidence>
<gene>
    <name evidence="10" type="ORF">VB738_02540</name>
</gene>
<evidence type="ECO:0000256" key="1">
    <source>
        <dbReference type="ARBA" id="ARBA00004323"/>
    </source>
</evidence>
<keyword evidence="7" id="KW-0333">Golgi apparatus</keyword>
<evidence type="ECO:0000256" key="5">
    <source>
        <dbReference type="ARBA" id="ARBA00022968"/>
    </source>
</evidence>
<keyword evidence="5" id="KW-0735">Signal-anchor</keyword>
<accession>A0ABU5RQT4</accession>
<dbReference type="Pfam" id="PF03567">
    <property type="entry name" value="Sulfotransfer_2"/>
    <property type="match status" value="1"/>
</dbReference>
<evidence type="ECO:0000256" key="6">
    <source>
        <dbReference type="ARBA" id="ARBA00022989"/>
    </source>
</evidence>
<name>A0ABU5RQT4_9CYAN</name>
<dbReference type="InterPro" id="IPR027417">
    <property type="entry name" value="P-loop_NTPase"/>
</dbReference>
<evidence type="ECO:0000256" key="9">
    <source>
        <dbReference type="ARBA" id="ARBA00023180"/>
    </source>
</evidence>
<keyword evidence="9" id="KW-0325">Glycoprotein</keyword>
<keyword evidence="8" id="KW-0472">Membrane</keyword>
<evidence type="ECO:0000256" key="8">
    <source>
        <dbReference type="ARBA" id="ARBA00023136"/>
    </source>
</evidence>
<dbReference type="EMBL" id="JAYGHX010000001">
    <property type="protein sequence ID" value="MEA5390131.1"/>
    <property type="molecule type" value="Genomic_DNA"/>
</dbReference>
<evidence type="ECO:0000313" key="10">
    <source>
        <dbReference type="EMBL" id="MEA5390131.1"/>
    </source>
</evidence>
<evidence type="ECO:0000256" key="2">
    <source>
        <dbReference type="ARBA" id="ARBA00010569"/>
    </source>
</evidence>
<dbReference type="RefSeq" id="WP_323304246.1">
    <property type="nucleotide sequence ID" value="NZ_JAYGHX010000001.1"/>
</dbReference>
<dbReference type="InterPro" id="IPR007734">
    <property type="entry name" value="Heparan_SO4_2-O-STrfase"/>
</dbReference>